<reference evidence="1" key="1">
    <citation type="submission" date="2022-06" db="EMBL/GenBank/DDBJ databases">
        <title>Amycolatopsis iheyaensis sp. nov., a new species of the genus Amycolatopsis isolated from soil in Iheya island, Japan.</title>
        <authorList>
            <person name="Ngamcharungchit C."/>
            <person name="Kanto H."/>
            <person name="Take A."/>
            <person name="Intra B."/>
            <person name="Matsumoto A."/>
            <person name="Panbangred W."/>
            <person name="Inahashi Y."/>
        </authorList>
    </citation>
    <scope>NUCLEOTIDE SEQUENCE</scope>
    <source>
        <strain evidence="1">OK19-0408</strain>
    </source>
</reference>
<dbReference type="AlphaFoldDB" id="A0A9X2NNK7"/>
<organism evidence="1 2">
    <name type="scientific">Amycolatopsis iheyensis</name>
    <dbReference type="NCBI Taxonomy" id="2945988"/>
    <lineage>
        <taxon>Bacteria</taxon>
        <taxon>Bacillati</taxon>
        <taxon>Actinomycetota</taxon>
        <taxon>Actinomycetes</taxon>
        <taxon>Pseudonocardiales</taxon>
        <taxon>Pseudonocardiaceae</taxon>
        <taxon>Amycolatopsis</taxon>
    </lineage>
</organism>
<proteinExistence type="predicted"/>
<comment type="caution">
    <text evidence="1">The sequence shown here is derived from an EMBL/GenBank/DDBJ whole genome shotgun (WGS) entry which is preliminary data.</text>
</comment>
<dbReference type="Proteomes" id="UP001144096">
    <property type="component" value="Unassembled WGS sequence"/>
</dbReference>
<name>A0A9X2NNK7_9PSEU</name>
<dbReference type="SFLD" id="SFLDS00029">
    <property type="entry name" value="Radical_SAM"/>
    <property type="match status" value="1"/>
</dbReference>
<evidence type="ECO:0000313" key="2">
    <source>
        <dbReference type="Proteomes" id="UP001144096"/>
    </source>
</evidence>
<accession>A0A9X2NNK7</accession>
<dbReference type="InterPro" id="IPR007197">
    <property type="entry name" value="rSAM"/>
</dbReference>
<keyword evidence="2" id="KW-1185">Reference proteome</keyword>
<dbReference type="GO" id="GO:0051536">
    <property type="term" value="F:iron-sulfur cluster binding"/>
    <property type="evidence" value="ECO:0007669"/>
    <property type="project" value="InterPro"/>
</dbReference>
<dbReference type="EMBL" id="JAMXQV010000024">
    <property type="protein sequence ID" value="MCR6488355.1"/>
    <property type="molecule type" value="Genomic_DNA"/>
</dbReference>
<gene>
    <name evidence="1" type="ORF">M8542_36545</name>
</gene>
<dbReference type="RefSeq" id="WP_257924914.1">
    <property type="nucleotide sequence ID" value="NZ_JAMXQV010000024.1"/>
</dbReference>
<dbReference type="GO" id="GO:0003824">
    <property type="term" value="F:catalytic activity"/>
    <property type="evidence" value="ECO:0007669"/>
    <property type="project" value="InterPro"/>
</dbReference>
<protein>
    <submittedName>
        <fullName evidence="1">Radical SAM protein</fullName>
    </submittedName>
</protein>
<sequence length="379" mass="40696">MGTAVKSRVFASVVDQHATWLALNPVQGCFKRCAYCFLTQRGQTRVPPVVVADASSAVTQLLASPLYAPRRPVALYTWTDVMDTVVARRHLHATLRELIAREVTNPIVLITKCGVPDETIAALVQARDAGLQVLVYLSYSGLDRRVERGVRHQDLIANFPRLHAAGIPIVHYWRPALPESATEPVMRGVLDHAAAYASASMVAGLKVEGEQMLADLAALWPELATTDGVADAECVYPRAFWDFTHRTAELHPDYPVFHSNSCALAYALGRPDAHGVHGTGLCRRSHCPAGQRACCAAAAGDRVVPTRVTVSTALAARGLAEVEFTLQPGGRELLIHAPVPTAAVAALTQDLGVRIEVVREAGDRYWNSGTAGAGPVIIG</sequence>
<evidence type="ECO:0000313" key="1">
    <source>
        <dbReference type="EMBL" id="MCR6488355.1"/>
    </source>
</evidence>